<evidence type="ECO:0000256" key="4">
    <source>
        <dbReference type="ARBA" id="ARBA00005204"/>
    </source>
</evidence>
<keyword evidence="7 11" id="KW-0963">Cytoplasm</keyword>
<proteinExistence type="inferred from homology"/>
<sequence>MDNTEISSDLKLKRDQAGLVVAVIQDAQTRDILMVGYMNDEAFEKTRSTGLVHFFSRSRQKLWCKGETSGNTLAVESVRLDCDQDAILVLATPAGPTCHTGATSCFFRELDGDALVTVKT</sequence>
<dbReference type="FunFam" id="3.10.20.810:FF:000001">
    <property type="entry name" value="Histidine biosynthesis bifunctional protein HisIE"/>
    <property type="match status" value="1"/>
</dbReference>
<dbReference type="PANTHER" id="PTHR42945:SF9">
    <property type="entry name" value="HISTIDINE BIOSYNTHESIS BIFUNCTIONAL PROTEIN HISIE"/>
    <property type="match status" value="1"/>
</dbReference>
<feature type="binding site" evidence="11">
    <location>
        <position position="83"/>
    </location>
    <ligand>
        <name>Mg(2+)</name>
        <dbReference type="ChEBI" id="CHEBI:18420"/>
    </ligand>
</feature>
<evidence type="ECO:0000256" key="6">
    <source>
        <dbReference type="ARBA" id="ARBA00008299"/>
    </source>
</evidence>
<reference evidence="13 14" key="1">
    <citation type="submission" date="2019-12" db="EMBL/GenBank/DDBJ databases">
        <title>Genomic-based taxomic classification of the family Erythrobacteraceae.</title>
        <authorList>
            <person name="Xu L."/>
        </authorList>
    </citation>
    <scope>NUCLEOTIDE SEQUENCE [LARGE SCALE GENOMIC DNA]</scope>
    <source>
        <strain evidence="13 14">MCCC 1A09962</strain>
    </source>
</reference>
<gene>
    <name evidence="11 13" type="primary">hisI</name>
    <name evidence="13" type="ORF">GRI38_04435</name>
</gene>
<dbReference type="Proteomes" id="UP000433104">
    <property type="component" value="Unassembled WGS sequence"/>
</dbReference>
<dbReference type="HAMAP" id="MF_01021">
    <property type="entry name" value="HisI"/>
    <property type="match status" value="1"/>
</dbReference>
<dbReference type="SUPFAM" id="SSF141734">
    <property type="entry name" value="HisI-like"/>
    <property type="match status" value="1"/>
</dbReference>
<comment type="caution">
    <text evidence="13">The sequence shown here is derived from an EMBL/GenBank/DDBJ whole genome shotgun (WGS) entry which is preliminary data.</text>
</comment>
<comment type="pathway">
    <text evidence="3 11">Amino-acid biosynthesis; L-histidine biosynthesis; L-histidine from 5-phospho-alpha-D-ribose 1-diphosphate: step 3/9.</text>
</comment>
<evidence type="ECO:0000256" key="11">
    <source>
        <dbReference type="HAMAP-Rule" id="MF_01021"/>
    </source>
</evidence>
<evidence type="ECO:0000256" key="7">
    <source>
        <dbReference type="ARBA" id="ARBA00022490"/>
    </source>
</evidence>
<dbReference type="Gene3D" id="3.10.20.810">
    <property type="entry name" value="Phosphoribosyl-AMP cyclohydrolase"/>
    <property type="match status" value="1"/>
</dbReference>
<feature type="binding site" evidence="11">
    <location>
        <position position="105"/>
    </location>
    <ligand>
        <name>Zn(2+)</name>
        <dbReference type="ChEBI" id="CHEBI:29105"/>
        <note>ligand shared between dimeric partners</note>
    </ligand>
</feature>
<dbReference type="UniPathway" id="UPA00031">
    <property type="reaction ID" value="UER00008"/>
</dbReference>
<comment type="similarity">
    <text evidence="5">In the C-terminal section; belongs to the PRA-PH family.</text>
</comment>
<dbReference type="InterPro" id="IPR002496">
    <property type="entry name" value="PRib_AMP_CycHydrolase_dom"/>
</dbReference>
<dbReference type="Pfam" id="PF01502">
    <property type="entry name" value="PRA-CH"/>
    <property type="match status" value="1"/>
</dbReference>
<evidence type="ECO:0000256" key="2">
    <source>
        <dbReference type="ARBA" id="ARBA00001460"/>
    </source>
</evidence>
<comment type="similarity">
    <text evidence="6">In the N-terminal section; belongs to the PRA-CH family.</text>
</comment>
<comment type="pathway">
    <text evidence="4">Amino-acid biosynthesis; L-histidine biosynthesis; L-histidine from 5-phospho-alpha-D-ribose 1-diphosphate: step 2/9.</text>
</comment>
<keyword evidence="11" id="KW-0479">Metal-binding</keyword>
<dbReference type="GO" id="GO:0008270">
    <property type="term" value="F:zinc ion binding"/>
    <property type="evidence" value="ECO:0007669"/>
    <property type="project" value="UniProtKB-UniRule"/>
</dbReference>
<dbReference type="EC" id="3.5.4.19" evidence="11"/>
<comment type="catalytic activity">
    <reaction evidence="2">
        <text>1-(5-phospho-beta-D-ribosyl)-ATP + H2O = 1-(5-phospho-beta-D-ribosyl)-5'-AMP + diphosphate + H(+)</text>
        <dbReference type="Rhea" id="RHEA:22828"/>
        <dbReference type="ChEBI" id="CHEBI:15377"/>
        <dbReference type="ChEBI" id="CHEBI:15378"/>
        <dbReference type="ChEBI" id="CHEBI:33019"/>
        <dbReference type="ChEBI" id="CHEBI:59457"/>
        <dbReference type="ChEBI" id="CHEBI:73183"/>
        <dbReference type="EC" id="3.6.1.31"/>
    </reaction>
</comment>
<dbReference type="GO" id="GO:0004635">
    <property type="term" value="F:phosphoribosyl-AMP cyclohydrolase activity"/>
    <property type="evidence" value="ECO:0007669"/>
    <property type="project" value="UniProtKB-UniRule"/>
</dbReference>
<feature type="binding site" evidence="11">
    <location>
        <position position="81"/>
    </location>
    <ligand>
        <name>Mg(2+)</name>
        <dbReference type="ChEBI" id="CHEBI:18420"/>
    </ligand>
</feature>
<evidence type="ECO:0000313" key="13">
    <source>
        <dbReference type="EMBL" id="MXO85270.1"/>
    </source>
</evidence>
<evidence type="ECO:0000256" key="8">
    <source>
        <dbReference type="ARBA" id="ARBA00022605"/>
    </source>
</evidence>
<dbReference type="NCBIfam" id="NF000768">
    <property type="entry name" value="PRK00051.1"/>
    <property type="match status" value="1"/>
</dbReference>
<feature type="binding site" evidence="11">
    <location>
        <position position="98"/>
    </location>
    <ligand>
        <name>Zn(2+)</name>
        <dbReference type="ChEBI" id="CHEBI:29105"/>
        <note>ligand shared between dimeric partners</note>
    </ligand>
</feature>
<dbReference type="InterPro" id="IPR038019">
    <property type="entry name" value="PRib_AMP_CycHydrolase_sf"/>
</dbReference>
<organism evidence="13 14">
    <name type="scientific">Parapontixanthobacter aurantiacus</name>
    <dbReference type="NCBI Taxonomy" id="1463599"/>
    <lineage>
        <taxon>Bacteria</taxon>
        <taxon>Pseudomonadati</taxon>
        <taxon>Pseudomonadota</taxon>
        <taxon>Alphaproteobacteria</taxon>
        <taxon>Sphingomonadales</taxon>
        <taxon>Erythrobacteraceae</taxon>
        <taxon>Parapontixanthobacter</taxon>
    </lineage>
</organism>
<dbReference type="AlphaFoldDB" id="A0A844ZE88"/>
<evidence type="ECO:0000256" key="10">
    <source>
        <dbReference type="ARBA" id="ARBA00023102"/>
    </source>
</evidence>
<dbReference type="EMBL" id="WTYW01000001">
    <property type="protein sequence ID" value="MXO85270.1"/>
    <property type="molecule type" value="Genomic_DNA"/>
</dbReference>
<evidence type="ECO:0000256" key="1">
    <source>
        <dbReference type="ARBA" id="ARBA00000024"/>
    </source>
</evidence>
<feature type="binding site" evidence="11">
    <location>
        <position position="85"/>
    </location>
    <ligand>
        <name>Mg(2+)</name>
        <dbReference type="ChEBI" id="CHEBI:18420"/>
    </ligand>
</feature>
<comment type="function">
    <text evidence="11">Catalyzes the hydrolysis of the adenine ring of phosphoribosyl-AMP.</text>
</comment>
<keyword evidence="9 11" id="KW-0378">Hydrolase</keyword>
<comment type="subcellular location">
    <subcellularLocation>
        <location evidence="11">Cytoplasm</location>
    </subcellularLocation>
</comment>
<name>A0A844ZE88_9SPHN</name>
<feature type="binding site" evidence="11">
    <location>
        <position position="82"/>
    </location>
    <ligand>
        <name>Zn(2+)</name>
        <dbReference type="ChEBI" id="CHEBI:29105"/>
        <note>ligand shared between dimeric partners</note>
    </ligand>
</feature>
<comment type="cofactor">
    <cofactor evidence="11">
        <name>Mg(2+)</name>
        <dbReference type="ChEBI" id="CHEBI:18420"/>
    </cofactor>
    <text evidence="11">Binds 1 Mg(2+) ion per subunit.</text>
</comment>
<feature type="domain" description="Phosphoribosyl-AMP cyclohydrolase" evidence="12">
    <location>
        <begin position="34"/>
        <end position="107"/>
    </location>
</feature>
<dbReference type="OrthoDB" id="9795769at2"/>
<dbReference type="InterPro" id="IPR026660">
    <property type="entry name" value="PRA-CH"/>
</dbReference>
<dbReference type="GO" id="GO:0004636">
    <property type="term" value="F:phosphoribosyl-ATP diphosphatase activity"/>
    <property type="evidence" value="ECO:0007669"/>
    <property type="project" value="UniProtKB-EC"/>
</dbReference>
<keyword evidence="11" id="KW-0460">Magnesium</keyword>
<protein>
    <recommendedName>
        <fullName evidence="11">Phosphoribosyl-AMP cyclohydrolase</fullName>
        <shortName evidence="11">PRA-CH</shortName>
        <ecNumber evidence="11">3.5.4.19</ecNumber>
    </recommendedName>
</protein>
<comment type="similarity">
    <text evidence="11">Belongs to the PRA-CH family.</text>
</comment>
<dbReference type="GO" id="GO:0000287">
    <property type="term" value="F:magnesium ion binding"/>
    <property type="evidence" value="ECO:0007669"/>
    <property type="project" value="UniProtKB-UniRule"/>
</dbReference>
<evidence type="ECO:0000256" key="9">
    <source>
        <dbReference type="ARBA" id="ARBA00022801"/>
    </source>
</evidence>
<evidence type="ECO:0000259" key="12">
    <source>
        <dbReference type="Pfam" id="PF01502"/>
    </source>
</evidence>
<keyword evidence="14" id="KW-1185">Reference proteome</keyword>
<accession>A0A844ZE88</accession>
<dbReference type="GO" id="GO:0000105">
    <property type="term" value="P:L-histidine biosynthetic process"/>
    <property type="evidence" value="ECO:0007669"/>
    <property type="project" value="UniProtKB-UniRule"/>
</dbReference>
<keyword evidence="10 11" id="KW-0368">Histidine biosynthesis</keyword>
<evidence type="ECO:0000256" key="3">
    <source>
        <dbReference type="ARBA" id="ARBA00005169"/>
    </source>
</evidence>
<keyword evidence="11" id="KW-0862">Zinc</keyword>
<comment type="catalytic activity">
    <reaction evidence="1 11">
        <text>1-(5-phospho-beta-D-ribosyl)-5'-AMP + H2O = 1-(5-phospho-beta-D-ribosyl)-5-[(5-phospho-beta-D-ribosylamino)methylideneamino]imidazole-4-carboxamide</text>
        <dbReference type="Rhea" id="RHEA:20049"/>
        <dbReference type="ChEBI" id="CHEBI:15377"/>
        <dbReference type="ChEBI" id="CHEBI:58435"/>
        <dbReference type="ChEBI" id="CHEBI:59457"/>
        <dbReference type="EC" id="3.5.4.19"/>
    </reaction>
</comment>
<evidence type="ECO:0000256" key="5">
    <source>
        <dbReference type="ARBA" id="ARBA00007731"/>
    </source>
</evidence>
<dbReference type="PANTHER" id="PTHR42945">
    <property type="entry name" value="HISTIDINE BIOSYNTHESIS BIFUNCTIONAL PROTEIN"/>
    <property type="match status" value="1"/>
</dbReference>
<comment type="subunit">
    <text evidence="11">Homodimer.</text>
</comment>
<evidence type="ECO:0000313" key="14">
    <source>
        <dbReference type="Proteomes" id="UP000433104"/>
    </source>
</evidence>
<keyword evidence="8 11" id="KW-0028">Amino-acid biosynthesis</keyword>
<comment type="cofactor">
    <cofactor evidence="11">
        <name>Zn(2+)</name>
        <dbReference type="ChEBI" id="CHEBI:29105"/>
    </cofactor>
    <text evidence="11">Binds 1 zinc ion per subunit.</text>
</comment>
<dbReference type="GO" id="GO:0005737">
    <property type="term" value="C:cytoplasm"/>
    <property type="evidence" value="ECO:0007669"/>
    <property type="project" value="UniProtKB-SubCell"/>
</dbReference>